<protein>
    <recommendedName>
        <fullName evidence="4">SMI1/KNR4 family protein</fullName>
    </recommendedName>
</protein>
<dbReference type="PANTHER" id="PTHR32011:SF2">
    <property type="entry name" value="OS08G0472400 PROTEIN"/>
    <property type="match status" value="1"/>
</dbReference>
<accession>A0AA41PVM9</accession>
<keyword evidence="3" id="KW-1185">Reference proteome</keyword>
<proteinExistence type="predicted"/>
<dbReference type="RefSeq" id="WP_235049758.1">
    <property type="nucleotide sequence ID" value="NZ_JAKFHA010000001.1"/>
</dbReference>
<dbReference type="Proteomes" id="UP001165378">
    <property type="component" value="Unassembled WGS sequence"/>
</dbReference>
<evidence type="ECO:0000313" key="3">
    <source>
        <dbReference type="Proteomes" id="UP001165378"/>
    </source>
</evidence>
<evidence type="ECO:0008006" key="4">
    <source>
        <dbReference type="Google" id="ProtNLM"/>
    </source>
</evidence>
<feature type="compositionally biased region" description="Low complexity" evidence="1">
    <location>
        <begin position="10"/>
        <end position="20"/>
    </location>
</feature>
<evidence type="ECO:0000256" key="1">
    <source>
        <dbReference type="SAM" id="MobiDB-lite"/>
    </source>
</evidence>
<gene>
    <name evidence="2" type="ORF">LZ495_00610</name>
</gene>
<dbReference type="PANTHER" id="PTHR32011">
    <property type="entry name" value="OS08G0472400 PROTEIN"/>
    <property type="match status" value="1"/>
</dbReference>
<feature type="region of interest" description="Disordered" evidence="1">
    <location>
        <begin position="1"/>
        <end position="25"/>
    </location>
</feature>
<organism evidence="2 3">
    <name type="scientific">Yinghuangia soli</name>
    <dbReference type="NCBI Taxonomy" id="2908204"/>
    <lineage>
        <taxon>Bacteria</taxon>
        <taxon>Bacillati</taxon>
        <taxon>Actinomycetota</taxon>
        <taxon>Actinomycetes</taxon>
        <taxon>Kitasatosporales</taxon>
        <taxon>Streptomycetaceae</taxon>
        <taxon>Yinghuangia</taxon>
    </lineage>
</organism>
<name>A0AA41PVM9_9ACTN</name>
<dbReference type="AlphaFoldDB" id="A0AA41PVM9"/>
<sequence length="207" mass="21710">MTGTAPPPHSSHSTGSSLPARPSADDLRQLLDAGGVAYAPGLEPDELRAVEEAYGIAFAPEHRLMLEAALPLGPGWPDWRDGGPAALRMQLGLPAEGVVFDVENAGFWPAAWGARPAQRKHALKSARWHLAKAPRLVPVHGNCYLPGIADAWGLPVLAVRRTEVEVRGASLADYLGRAFGAQDVAGLPVPAAAGAPEVEFWGGLVAD</sequence>
<dbReference type="EMBL" id="JAKFHA010000001">
    <property type="protein sequence ID" value="MCF2525729.1"/>
    <property type="molecule type" value="Genomic_DNA"/>
</dbReference>
<evidence type="ECO:0000313" key="2">
    <source>
        <dbReference type="EMBL" id="MCF2525729.1"/>
    </source>
</evidence>
<comment type="caution">
    <text evidence="2">The sequence shown here is derived from an EMBL/GenBank/DDBJ whole genome shotgun (WGS) entry which is preliminary data.</text>
</comment>
<reference evidence="2" key="1">
    <citation type="submission" date="2022-01" db="EMBL/GenBank/DDBJ databases">
        <title>Genome-Based Taxonomic Classification of the Phylum Actinobacteria.</title>
        <authorList>
            <person name="Gao Y."/>
        </authorList>
    </citation>
    <scope>NUCLEOTIDE SEQUENCE</scope>
    <source>
        <strain evidence="2">KLBMP 8922</strain>
    </source>
</reference>